<comment type="similarity">
    <text evidence="1">Belongs to the peptidase C40 family.</text>
</comment>
<dbReference type="GO" id="GO:0008234">
    <property type="term" value="F:cysteine-type peptidase activity"/>
    <property type="evidence" value="ECO:0007669"/>
    <property type="project" value="UniProtKB-KW"/>
</dbReference>
<keyword evidence="2" id="KW-0645">Protease</keyword>
<dbReference type="PROSITE" id="PS51935">
    <property type="entry name" value="NLPC_P60"/>
    <property type="match status" value="1"/>
</dbReference>
<dbReference type="eggNOG" id="COG0791">
    <property type="taxonomic scope" value="Bacteria"/>
</dbReference>
<feature type="signal peptide" evidence="5">
    <location>
        <begin position="1"/>
        <end position="23"/>
    </location>
</feature>
<evidence type="ECO:0000256" key="4">
    <source>
        <dbReference type="ARBA" id="ARBA00022807"/>
    </source>
</evidence>
<dbReference type="Pfam" id="PF00877">
    <property type="entry name" value="NLPC_P60"/>
    <property type="match status" value="1"/>
</dbReference>
<dbReference type="STRING" id="1121439.dsat_1362"/>
<evidence type="ECO:0000256" key="1">
    <source>
        <dbReference type="ARBA" id="ARBA00007074"/>
    </source>
</evidence>
<name>S7T298_9BACT</name>
<keyword evidence="8" id="KW-1185">Reference proteome</keyword>
<evidence type="ECO:0000256" key="5">
    <source>
        <dbReference type="SAM" id="SignalP"/>
    </source>
</evidence>
<keyword evidence="3" id="KW-0378">Hydrolase</keyword>
<dbReference type="RefSeq" id="WP_020888059.1">
    <property type="nucleotide sequence ID" value="NZ_ATHI01000031.1"/>
</dbReference>
<evidence type="ECO:0000256" key="3">
    <source>
        <dbReference type="ARBA" id="ARBA00022801"/>
    </source>
</evidence>
<accession>S7T298</accession>
<dbReference type="OrthoDB" id="9807055at2"/>
<dbReference type="PATRIC" id="fig|1121439.3.peg.2744"/>
<evidence type="ECO:0000313" key="7">
    <source>
        <dbReference type="EMBL" id="EPR30640.1"/>
    </source>
</evidence>
<keyword evidence="4" id="KW-0788">Thiol protease</keyword>
<dbReference type="GO" id="GO:0006508">
    <property type="term" value="P:proteolysis"/>
    <property type="evidence" value="ECO:0007669"/>
    <property type="project" value="UniProtKB-KW"/>
</dbReference>
<gene>
    <name evidence="7" type="ORF">dsat_1362</name>
</gene>
<dbReference type="Gene3D" id="3.90.1720.10">
    <property type="entry name" value="endopeptidase domain like (from Nostoc punctiforme)"/>
    <property type="match status" value="1"/>
</dbReference>
<comment type="caution">
    <text evidence="7">The sequence shown here is derived from an EMBL/GenBank/DDBJ whole genome shotgun (WGS) entry which is preliminary data.</text>
</comment>
<feature type="chain" id="PRO_5004556853" evidence="5">
    <location>
        <begin position="24"/>
        <end position="182"/>
    </location>
</feature>
<dbReference type="AlphaFoldDB" id="S7T298"/>
<dbReference type="InterPro" id="IPR000064">
    <property type="entry name" value="NLP_P60_dom"/>
</dbReference>
<dbReference type="SUPFAM" id="SSF54001">
    <property type="entry name" value="Cysteine proteinases"/>
    <property type="match status" value="1"/>
</dbReference>
<sequence>MDSYRRRLALLVFACALFLAGCAGRGAAPPPAGHGFEGHPGMPLVVTARSQIGTPYAYGGYSPDQGFDCSGFVWWVHAQNGLDVPRTAHELWAGGRFVPPGERQPGDVAVFRTGGKPKDLHVGIVTERGTIVHSPKTGAVVREEPMTIPYWSSRYLGSKRFHPEFSSALEAQADFVPAPDAP</sequence>
<evidence type="ECO:0000313" key="8">
    <source>
        <dbReference type="Proteomes" id="UP000014975"/>
    </source>
</evidence>
<protein>
    <submittedName>
        <fullName evidence="7">NLP/P60 protein</fullName>
    </submittedName>
</protein>
<feature type="domain" description="NlpC/P60" evidence="6">
    <location>
        <begin position="38"/>
        <end position="162"/>
    </location>
</feature>
<dbReference type="PANTHER" id="PTHR47053">
    <property type="entry name" value="MUREIN DD-ENDOPEPTIDASE MEPH-RELATED"/>
    <property type="match status" value="1"/>
</dbReference>
<evidence type="ECO:0000256" key="2">
    <source>
        <dbReference type="ARBA" id="ARBA00022670"/>
    </source>
</evidence>
<dbReference type="InterPro" id="IPR038765">
    <property type="entry name" value="Papain-like_cys_pep_sf"/>
</dbReference>
<evidence type="ECO:0000259" key="6">
    <source>
        <dbReference type="PROSITE" id="PS51935"/>
    </source>
</evidence>
<dbReference type="Proteomes" id="UP000014975">
    <property type="component" value="Unassembled WGS sequence"/>
</dbReference>
<organism evidence="7 8">
    <name type="scientific">Alkalidesulfovibrio alkalitolerans DSM 16529</name>
    <dbReference type="NCBI Taxonomy" id="1121439"/>
    <lineage>
        <taxon>Bacteria</taxon>
        <taxon>Pseudomonadati</taxon>
        <taxon>Thermodesulfobacteriota</taxon>
        <taxon>Desulfovibrionia</taxon>
        <taxon>Desulfovibrionales</taxon>
        <taxon>Desulfovibrionaceae</taxon>
        <taxon>Alkalidesulfovibrio</taxon>
    </lineage>
</organism>
<reference evidence="7 8" key="1">
    <citation type="journal article" date="2013" name="Genome Announc.">
        <title>Draft genome sequences for three mercury-methylating, sulfate-reducing bacteria.</title>
        <authorList>
            <person name="Brown S.D."/>
            <person name="Hurt R.A.Jr."/>
            <person name="Gilmour C.C."/>
            <person name="Elias D.A."/>
        </authorList>
    </citation>
    <scope>NUCLEOTIDE SEQUENCE [LARGE SCALE GENOMIC DNA]</scope>
    <source>
        <strain evidence="7 8">DSM 16529</strain>
    </source>
</reference>
<proteinExistence type="inferred from homology"/>
<dbReference type="PROSITE" id="PS51257">
    <property type="entry name" value="PROKAR_LIPOPROTEIN"/>
    <property type="match status" value="1"/>
</dbReference>
<keyword evidence="5" id="KW-0732">Signal</keyword>
<dbReference type="InterPro" id="IPR051202">
    <property type="entry name" value="Peptidase_C40"/>
</dbReference>
<dbReference type="PANTHER" id="PTHR47053:SF1">
    <property type="entry name" value="MUREIN DD-ENDOPEPTIDASE MEPH-RELATED"/>
    <property type="match status" value="1"/>
</dbReference>
<dbReference type="EMBL" id="ATHI01000031">
    <property type="protein sequence ID" value="EPR30640.1"/>
    <property type="molecule type" value="Genomic_DNA"/>
</dbReference>